<keyword evidence="5" id="KW-1185">Reference proteome</keyword>
<organism evidence="4 5">
    <name type="scientific">Mesorhizobium prunaredense</name>
    <dbReference type="NCBI Taxonomy" id="1631249"/>
    <lineage>
        <taxon>Bacteria</taxon>
        <taxon>Pseudomonadati</taxon>
        <taxon>Pseudomonadota</taxon>
        <taxon>Alphaproteobacteria</taxon>
        <taxon>Hyphomicrobiales</taxon>
        <taxon>Phyllobacteriaceae</taxon>
        <taxon>Mesorhizobium</taxon>
    </lineage>
</organism>
<dbReference type="EMBL" id="FTPD01000026">
    <property type="protein sequence ID" value="SIT57235.1"/>
    <property type="molecule type" value="Genomic_DNA"/>
</dbReference>
<dbReference type="AlphaFoldDB" id="A0A1R3VBS5"/>
<dbReference type="GO" id="GO:0008270">
    <property type="term" value="F:zinc ion binding"/>
    <property type="evidence" value="ECO:0007669"/>
    <property type="project" value="InterPro"/>
</dbReference>
<feature type="chain" id="PRO_5012164412" description="Peptidase metallopeptidase domain-containing protein" evidence="2">
    <location>
        <begin position="21"/>
        <end position="314"/>
    </location>
</feature>
<reference evidence="5" key="1">
    <citation type="submission" date="2017-01" db="EMBL/GenBank/DDBJ databases">
        <authorList>
            <person name="Brunel B."/>
        </authorList>
    </citation>
    <scope>NUCLEOTIDE SEQUENCE [LARGE SCALE GENOMIC DNA]</scope>
</reference>
<evidence type="ECO:0000256" key="1">
    <source>
        <dbReference type="SAM" id="MobiDB-lite"/>
    </source>
</evidence>
<evidence type="ECO:0000313" key="5">
    <source>
        <dbReference type="Proteomes" id="UP000188388"/>
    </source>
</evidence>
<dbReference type="Gene3D" id="3.40.390.10">
    <property type="entry name" value="Collagenase (Catalytic Domain)"/>
    <property type="match status" value="1"/>
</dbReference>
<dbReference type="GO" id="GO:0008237">
    <property type="term" value="F:metallopeptidase activity"/>
    <property type="evidence" value="ECO:0007669"/>
    <property type="project" value="InterPro"/>
</dbReference>
<name>A0A1R3VBS5_9HYPH</name>
<dbReference type="InterPro" id="IPR006026">
    <property type="entry name" value="Peptidase_Metallo"/>
</dbReference>
<proteinExistence type="predicted"/>
<evidence type="ECO:0000313" key="4">
    <source>
        <dbReference type="EMBL" id="SIT57235.1"/>
    </source>
</evidence>
<dbReference type="GO" id="GO:0006508">
    <property type="term" value="P:proteolysis"/>
    <property type="evidence" value="ECO:0007669"/>
    <property type="project" value="InterPro"/>
</dbReference>
<accession>A0A1R3VBS5</accession>
<protein>
    <recommendedName>
        <fullName evidence="3">Peptidase metallopeptidase domain-containing protein</fullName>
    </recommendedName>
</protein>
<feature type="region of interest" description="Disordered" evidence="1">
    <location>
        <begin position="293"/>
        <end position="314"/>
    </location>
</feature>
<gene>
    <name evidence="4" type="ORF">BQ8794_320057</name>
</gene>
<dbReference type="Proteomes" id="UP000188388">
    <property type="component" value="Unassembled WGS sequence"/>
</dbReference>
<feature type="domain" description="Peptidase metallopeptidase" evidence="3">
    <location>
        <begin position="118"/>
        <end position="308"/>
    </location>
</feature>
<dbReference type="RefSeq" id="WP_077380549.1">
    <property type="nucleotide sequence ID" value="NZ_FTPD01000026.1"/>
</dbReference>
<dbReference type="SUPFAM" id="SSF55486">
    <property type="entry name" value="Metalloproteases ('zincins'), catalytic domain"/>
    <property type="match status" value="1"/>
</dbReference>
<keyword evidence="2" id="KW-0732">Signal</keyword>
<feature type="signal peptide" evidence="2">
    <location>
        <begin position="1"/>
        <end position="20"/>
    </location>
</feature>
<dbReference type="STRING" id="1631249.BQ8794_320057"/>
<evidence type="ECO:0000256" key="2">
    <source>
        <dbReference type="SAM" id="SignalP"/>
    </source>
</evidence>
<dbReference type="SMART" id="SM00235">
    <property type="entry name" value="ZnMc"/>
    <property type="match status" value="1"/>
</dbReference>
<dbReference type="InterPro" id="IPR024079">
    <property type="entry name" value="MetalloPept_cat_dom_sf"/>
</dbReference>
<feature type="compositionally biased region" description="Basic and acidic residues" evidence="1">
    <location>
        <begin position="293"/>
        <end position="305"/>
    </location>
</feature>
<evidence type="ECO:0000259" key="3">
    <source>
        <dbReference type="SMART" id="SM00235"/>
    </source>
</evidence>
<sequence>MRMKALLVLGLTMATLPALAEDAADIYRKAFDAAVADPFNDTAGAAFKALLPKVKSNFGPEQERYVIEGDMVLSDEEVTTYLIQKRQAKELEEKAAADAAVELPKETELIVMRQLDGRKARWPLGQRTLRYAVIKSTFPDDGSYQAVLDDLSNATTDWQQVCESCQIVFEHQTEFDGIAWEEYKQRAAADELRFIVIYNGDADGPIASAFFPNEPWQDRLVSVFPDYFSLGDTYTGRGVLRHELGHVLGYRHEHTRGIVGCTFEDSNWLPVTPYDPKSVMHYWCGDAGTRELSLSDKDQSGHRSNYDPAVDGTD</sequence>